<evidence type="ECO:0008006" key="4">
    <source>
        <dbReference type="Google" id="ProtNLM"/>
    </source>
</evidence>
<evidence type="ECO:0000256" key="1">
    <source>
        <dbReference type="SAM" id="SignalP"/>
    </source>
</evidence>
<name>A0ABP9V8L4_9DEIO</name>
<dbReference type="InterPro" id="IPR029058">
    <property type="entry name" value="AB_hydrolase_fold"/>
</dbReference>
<evidence type="ECO:0000313" key="2">
    <source>
        <dbReference type="EMBL" id="GAA5500328.1"/>
    </source>
</evidence>
<dbReference type="Proteomes" id="UP001458946">
    <property type="component" value="Unassembled WGS sequence"/>
</dbReference>
<dbReference type="PROSITE" id="PS51257">
    <property type="entry name" value="PROKAR_LIPOPROTEIN"/>
    <property type="match status" value="1"/>
</dbReference>
<reference evidence="2 3" key="1">
    <citation type="submission" date="2024-02" db="EMBL/GenBank/DDBJ databases">
        <title>Deinococcus xinjiangensis NBRC 107630.</title>
        <authorList>
            <person name="Ichikawa N."/>
            <person name="Katano-Makiyama Y."/>
            <person name="Hidaka K."/>
        </authorList>
    </citation>
    <scope>NUCLEOTIDE SEQUENCE [LARGE SCALE GENOMIC DNA]</scope>
    <source>
        <strain evidence="2 3">NBRC 107630</strain>
    </source>
</reference>
<dbReference type="EMBL" id="BAABRN010000001">
    <property type="protein sequence ID" value="GAA5500328.1"/>
    <property type="molecule type" value="Genomic_DNA"/>
</dbReference>
<dbReference type="RefSeq" id="WP_353540320.1">
    <property type="nucleotide sequence ID" value="NZ_BAABRN010000001.1"/>
</dbReference>
<accession>A0ABP9V8L4</accession>
<evidence type="ECO:0000313" key="3">
    <source>
        <dbReference type="Proteomes" id="UP001458946"/>
    </source>
</evidence>
<proteinExistence type="predicted"/>
<comment type="caution">
    <text evidence="2">The sequence shown here is derived from an EMBL/GenBank/DDBJ whole genome shotgun (WGS) entry which is preliminary data.</text>
</comment>
<feature type="chain" id="PRO_5047400088" description="Alpha/beta hydrolase" evidence="1">
    <location>
        <begin position="19"/>
        <end position="428"/>
    </location>
</feature>
<protein>
    <recommendedName>
        <fullName evidence="4">Alpha/beta hydrolase</fullName>
    </recommendedName>
</protein>
<gene>
    <name evidence="2" type="ORF">Dxin01_00048</name>
</gene>
<keyword evidence="3" id="KW-1185">Reference proteome</keyword>
<keyword evidence="1" id="KW-0732">Signal</keyword>
<feature type="signal peptide" evidence="1">
    <location>
        <begin position="1"/>
        <end position="18"/>
    </location>
</feature>
<dbReference type="SUPFAM" id="SSF53474">
    <property type="entry name" value="alpha/beta-Hydrolases"/>
    <property type="match status" value="1"/>
</dbReference>
<sequence>MKPSHTALPLLLLSALLGGCTTSTTPQTTEEVLRAAAAKSSVTDLNVAARSDGGLNVTGKLSGNAFALRVPPKWNGQSVLFAHGYVTPVAGATEAVPDPNQDNGLGIMSAAYAQGYLAADSAYAKVGYAVAEGIAANKALRDFLFAAGSKTNYITGASMGGNITVGLIEKYPADFVGALSVCGVTPGWRSELRYLIDFRVVYDYFTKGTPYALPNNGDALTINPALTADVVNASVGGLFTMAGKGDKAAQAIIAQVAKVTGAMPDPISFITPLGAIVYGLPDLLSTMNGVGYGNQNKVYAGSADDAALNAGVQRVVPSAASAVYLDNNYTATGKFSAKLLTVHNLSDPLVPTLFVPEFAGIVANAGNTANLAQQFVDAKPVNLADLKNSGPAHCYFTRTQMVAAWNELRAWVDQGVKPMDGVNITNVK</sequence>
<organism evidence="2 3">
    <name type="scientific">Deinococcus xinjiangensis</name>
    <dbReference type="NCBI Taxonomy" id="457454"/>
    <lineage>
        <taxon>Bacteria</taxon>
        <taxon>Thermotogati</taxon>
        <taxon>Deinococcota</taxon>
        <taxon>Deinococci</taxon>
        <taxon>Deinococcales</taxon>
        <taxon>Deinococcaceae</taxon>
        <taxon>Deinococcus</taxon>
    </lineage>
</organism>